<dbReference type="GO" id="GO:0032259">
    <property type="term" value="P:methylation"/>
    <property type="evidence" value="ECO:0007669"/>
    <property type="project" value="UniProtKB-KW"/>
</dbReference>
<dbReference type="GO" id="GO:0006307">
    <property type="term" value="P:DNA alkylation repair"/>
    <property type="evidence" value="ECO:0007669"/>
    <property type="project" value="UniProtKB-UniRule"/>
</dbReference>
<evidence type="ECO:0000259" key="11">
    <source>
        <dbReference type="Pfam" id="PF02870"/>
    </source>
</evidence>
<dbReference type="Gene3D" id="1.10.10.10">
    <property type="entry name" value="Winged helix-like DNA-binding domain superfamily/Winged helix DNA-binding domain"/>
    <property type="match status" value="1"/>
</dbReference>
<evidence type="ECO:0000256" key="4">
    <source>
        <dbReference type="ARBA" id="ARBA00022603"/>
    </source>
</evidence>
<feature type="domain" description="Methylguanine DNA methyltransferase ribonuclease-like" evidence="11">
    <location>
        <begin position="7"/>
        <end position="71"/>
    </location>
</feature>
<dbReference type="EC" id="2.1.1.63" evidence="9"/>
<keyword evidence="3 9" id="KW-0963">Cytoplasm</keyword>
<dbReference type="InterPro" id="IPR036217">
    <property type="entry name" value="MethylDNA_cys_MeTrfase_DNAb"/>
</dbReference>
<dbReference type="Gene3D" id="3.30.160.70">
    <property type="entry name" value="Methylated DNA-protein cysteine methyltransferase domain"/>
    <property type="match status" value="1"/>
</dbReference>
<dbReference type="FunFam" id="1.10.10.10:FF:000214">
    <property type="entry name" value="Methylated-DNA--protein-cysteine methyltransferase"/>
    <property type="match status" value="1"/>
</dbReference>
<dbReference type="InterPro" id="IPR023546">
    <property type="entry name" value="MGMT"/>
</dbReference>
<dbReference type="NCBIfam" id="TIGR00589">
    <property type="entry name" value="ogt"/>
    <property type="match status" value="1"/>
</dbReference>
<dbReference type="PANTHER" id="PTHR10815:SF5">
    <property type="entry name" value="METHYLATED-DNA--PROTEIN-CYSTEINE METHYLTRANSFERASE"/>
    <property type="match status" value="1"/>
</dbReference>
<dbReference type="Pfam" id="PF01035">
    <property type="entry name" value="DNA_binding_1"/>
    <property type="match status" value="1"/>
</dbReference>
<reference evidence="12" key="1">
    <citation type="submission" date="2019-11" db="EMBL/GenBank/DDBJ databases">
        <authorList>
            <person name="Feng L."/>
        </authorList>
    </citation>
    <scope>NUCLEOTIDE SEQUENCE</scope>
    <source>
        <strain evidence="12">BhanseniiLFYP23</strain>
    </source>
</reference>
<dbReference type="InterPro" id="IPR014048">
    <property type="entry name" value="MethylDNA_cys_MeTrfase_DNA-bd"/>
</dbReference>
<sequence length="162" mass="18621">MENSYSFQSPIGFLTICEQDNQLTRLYLDNQDRGISQSRNFEHHSDFLHEVYHQLNEYFAGKRKIFDLPVDGKGTAFQKAVWRELQKIPYGETRSYEDIAVAIGNKKAVRAIGQANGRNPIMIVVPCHRVIRKNGDISGFACGVETKRYLLNLERENSINQL</sequence>
<organism evidence="12">
    <name type="scientific">Blautia hansenii</name>
    <name type="common">Ruminococcus hansenii</name>
    <dbReference type="NCBI Taxonomy" id="1322"/>
    <lineage>
        <taxon>Bacteria</taxon>
        <taxon>Bacillati</taxon>
        <taxon>Bacillota</taxon>
        <taxon>Clostridia</taxon>
        <taxon>Lachnospirales</taxon>
        <taxon>Lachnospiraceae</taxon>
        <taxon>Blautia</taxon>
    </lineage>
</organism>
<dbReference type="SUPFAM" id="SSF53155">
    <property type="entry name" value="Methylated DNA-protein cysteine methyltransferase domain"/>
    <property type="match status" value="1"/>
</dbReference>
<proteinExistence type="inferred from homology"/>
<evidence type="ECO:0000256" key="5">
    <source>
        <dbReference type="ARBA" id="ARBA00022679"/>
    </source>
</evidence>
<keyword evidence="4 9" id="KW-0489">Methyltransferase</keyword>
<gene>
    <name evidence="12" type="primary">ogt</name>
    <name evidence="12" type="ORF">BHLFYP23_01300</name>
</gene>
<evidence type="ECO:0000256" key="7">
    <source>
        <dbReference type="ARBA" id="ARBA00023204"/>
    </source>
</evidence>
<feature type="active site" description="Nucleophile; methyl group acceptor" evidence="9">
    <location>
        <position position="127"/>
    </location>
</feature>
<comment type="function">
    <text evidence="9">Involved in the cellular defense against the biological effects of O6-methylguanine (O6-MeG) and O4-methylthymine (O4-MeT) in DNA. Repairs the methylated nucleobase in DNA by stoichiometrically transferring the methyl group to a cysteine residue in the enzyme. This is a suicide reaction: the enzyme is irreversibly inactivated.</text>
</comment>
<dbReference type="GO" id="GO:0005737">
    <property type="term" value="C:cytoplasm"/>
    <property type="evidence" value="ECO:0007669"/>
    <property type="project" value="UniProtKB-SubCell"/>
</dbReference>
<dbReference type="HAMAP" id="MF_00772">
    <property type="entry name" value="OGT"/>
    <property type="match status" value="1"/>
</dbReference>
<dbReference type="EMBL" id="CACRSY010000004">
    <property type="protein sequence ID" value="VYS73056.1"/>
    <property type="molecule type" value="Genomic_DNA"/>
</dbReference>
<evidence type="ECO:0000259" key="10">
    <source>
        <dbReference type="Pfam" id="PF01035"/>
    </source>
</evidence>
<dbReference type="InterPro" id="IPR036631">
    <property type="entry name" value="MGMT_N_sf"/>
</dbReference>
<comment type="catalytic activity">
    <reaction evidence="8 9">
        <text>a 6-O-methyl-2'-deoxyguanosine in DNA + L-cysteinyl-[protein] = S-methyl-L-cysteinyl-[protein] + a 2'-deoxyguanosine in DNA</text>
        <dbReference type="Rhea" id="RHEA:24000"/>
        <dbReference type="Rhea" id="RHEA-COMP:10131"/>
        <dbReference type="Rhea" id="RHEA-COMP:10132"/>
        <dbReference type="Rhea" id="RHEA-COMP:11367"/>
        <dbReference type="Rhea" id="RHEA-COMP:11368"/>
        <dbReference type="ChEBI" id="CHEBI:29950"/>
        <dbReference type="ChEBI" id="CHEBI:82612"/>
        <dbReference type="ChEBI" id="CHEBI:85445"/>
        <dbReference type="ChEBI" id="CHEBI:85448"/>
        <dbReference type="EC" id="2.1.1.63"/>
    </reaction>
</comment>
<dbReference type="PROSITE" id="PS00374">
    <property type="entry name" value="MGMT"/>
    <property type="match status" value="1"/>
</dbReference>
<dbReference type="RefSeq" id="WP_009246894.1">
    <property type="nucleotide sequence ID" value="NZ_CACRSY010000004.1"/>
</dbReference>
<dbReference type="AlphaFoldDB" id="A0A6N2QX56"/>
<dbReference type="GO" id="GO:0003908">
    <property type="term" value="F:methylated-DNA-[protein]-cysteine S-methyltransferase activity"/>
    <property type="evidence" value="ECO:0007669"/>
    <property type="project" value="UniProtKB-UniRule"/>
</dbReference>
<dbReference type="PANTHER" id="PTHR10815">
    <property type="entry name" value="METHYLATED-DNA--PROTEIN-CYSTEINE METHYLTRANSFERASE"/>
    <property type="match status" value="1"/>
</dbReference>
<keyword evidence="7 9" id="KW-0234">DNA repair</keyword>
<dbReference type="Pfam" id="PF02870">
    <property type="entry name" value="Methyltransf_1N"/>
    <property type="match status" value="1"/>
</dbReference>
<evidence type="ECO:0000256" key="2">
    <source>
        <dbReference type="ARBA" id="ARBA00008711"/>
    </source>
</evidence>
<comment type="miscellaneous">
    <text evidence="9">This enzyme catalyzes only one turnover and therefore is not strictly catalytic. According to one definition, an enzyme is a biocatalyst that acts repeatedly and over many reaction cycles.</text>
</comment>
<dbReference type="InterPro" id="IPR036388">
    <property type="entry name" value="WH-like_DNA-bd_sf"/>
</dbReference>
<keyword evidence="6 9" id="KW-0227">DNA damage</keyword>
<evidence type="ECO:0000256" key="9">
    <source>
        <dbReference type="HAMAP-Rule" id="MF_00772"/>
    </source>
</evidence>
<dbReference type="InterPro" id="IPR008332">
    <property type="entry name" value="MethylG_MeTrfase_N"/>
</dbReference>
<evidence type="ECO:0000313" key="12">
    <source>
        <dbReference type="EMBL" id="VYS73056.1"/>
    </source>
</evidence>
<protein>
    <recommendedName>
        <fullName evidence="9">Methylated-DNA--protein-cysteine methyltransferase</fullName>
        <ecNumber evidence="9">2.1.1.63</ecNumber>
    </recommendedName>
    <alternativeName>
        <fullName evidence="9">6-O-methylguanine-DNA methyltransferase</fullName>
        <shortName evidence="9">MGMT</shortName>
    </alternativeName>
    <alternativeName>
        <fullName evidence="9">O-6-methylguanine-DNA-alkyltransferase</fullName>
    </alternativeName>
</protein>
<name>A0A6N2QX56_BLAHA</name>
<evidence type="ECO:0000256" key="8">
    <source>
        <dbReference type="ARBA" id="ARBA00049348"/>
    </source>
</evidence>
<accession>A0A6N2QX56</accession>
<comment type="catalytic activity">
    <reaction evidence="1 9">
        <text>a 4-O-methyl-thymidine in DNA + L-cysteinyl-[protein] = a thymidine in DNA + S-methyl-L-cysteinyl-[protein]</text>
        <dbReference type="Rhea" id="RHEA:53428"/>
        <dbReference type="Rhea" id="RHEA-COMP:10131"/>
        <dbReference type="Rhea" id="RHEA-COMP:10132"/>
        <dbReference type="Rhea" id="RHEA-COMP:13555"/>
        <dbReference type="Rhea" id="RHEA-COMP:13556"/>
        <dbReference type="ChEBI" id="CHEBI:29950"/>
        <dbReference type="ChEBI" id="CHEBI:82612"/>
        <dbReference type="ChEBI" id="CHEBI:137386"/>
        <dbReference type="ChEBI" id="CHEBI:137387"/>
        <dbReference type="EC" id="2.1.1.63"/>
    </reaction>
</comment>
<dbReference type="InterPro" id="IPR001497">
    <property type="entry name" value="MethylDNA_cys_MeTrfase_AS"/>
</dbReference>
<evidence type="ECO:0000256" key="6">
    <source>
        <dbReference type="ARBA" id="ARBA00022763"/>
    </source>
</evidence>
<comment type="subcellular location">
    <subcellularLocation>
        <location evidence="9">Cytoplasm</location>
    </subcellularLocation>
</comment>
<evidence type="ECO:0000256" key="3">
    <source>
        <dbReference type="ARBA" id="ARBA00022490"/>
    </source>
</evidence>
<keyword evidence="5 9" id="KW-0808">Transferase</keyword>
<dbReference type="SUPFAM" id="SSF46767">
    <property type="entry name" value="Methylated DNA-protein cysteine methyltransferase, C-terminal domain"/>
    <property type="match status" value="1"/>
</dbReference>
<comment type="similarity">
    <text evidence="2 9">Belongs to the MGMT family.</text>
</comment>
<evidence type="ECO:0000256" key="1">
    <source>
        <dbReference type="ARBA" id="ARBA00001286"/>
    </source>
</evidence>
<feature type="domain" description="Methylated-DNA-[protein]-cysteine S-methyltransferase DNA binding" evidence="10">
    <location>
        <begin position="76"/>
        <end position="155"/>
    </location>
</feature>
<dbReference type="CDD" id="cd06445">
    <property type="entry name" value="ATase"/>
    <property type="match status" value="1"/>
</dbReference>